<feature type="transmembrane region" description="Helical" evidence="8">
    <location>
        <begin position="134"/>
        <end position="155"/>
    </location>
</feature>
<reference evidence="10 11" key="1">
    <citation type="submission" date="2016-03" db="EMBL/GenBank/DDBJ databases">
        <authorList>
            <person name="Ploux O."/>
        </authorList>
    </citation>
    <scope>NUCLEOTIDE SEQUENCE [LARGE SCALE GENOMIC DNA]</scope>
    <source>
        <strain evidence="10 11">UAMH 11012</strain>
    </source>
</reference>
<dbReference type="FunFam" id="1.20.1250.20:FF:000065">
    <property type="entry name" value="Putative MFS pantothenate transporter"/>
    <property type="match status" value="1"/>
</dbReference>
<feature type="domain" description="Major facilitator superfamily (MFS) profile" evidence="9">
    <location>
        <begin position="42"/>
        <end position="484"/>
    </location>
</feature>
<comment type="subcellular location">
    <subcellularLocation>
        <location evidence="1">Membrane</location>
        <topology evidence="1">Multi-pass membrane protein</topology>
    </subcellularLocation>
</comment>
<dbReference type="Proteomes" id="UP000184330">
    <property type="component" value="Unassembled WGS sequence"/>
</dbReference>
<dbReference type="PANTHER" id="PTHR43791">
    <property type="entry name" value="PERMEASE-RELATED"/>
    <property type="match status" value="1"/>
</dbReference>
<keyword evidence="2" id="KW-0813">Transport</keyword>
<evidence type="ECO:0000256" key="8">
    <source>
        <dbReference type="SAM" id="Phobius"/>
    </source>
</evidence>
<feature type="transmembrane region" description="Helical" evidence="8">
    <location>
        <begin position="276"/>
        <end position="299"/>
    </location>
</feature>
<feature type="transmembrane region" description="Helical" evidence="8">
    <location>
        <begin position="343"/>
        <end position="361"/>
    </location>
</feature>
<dbReference type="PANTHER" id="PTHR43791:SF39">
    <property type="entry name" value="TRANSPORTER LIZ1_SEO1, PUTATIVE (AFU_ORTHOLOGUE AFUA_3G00980)-RELATED"/>
    <property type="match status" value="1"/>
</dbReference>
<dbReference type="OrthoDB" id="3639251at2759"/>
<keyword evidence="11" id="KW-1185">Reference proteome</keyword>
<dbReference type="InterPro" id="IPR020846">
    <property type="entry name" value="MFS_dom"/>
</dbReference>
<keyword evidence="3 8" id="KW-0812">Transmembrane</keyword>
<feature type="transmembrane region" description="Helical" evidence="8">
    <location>
        <begin position="108"/>
        <end position="127"/>
    </location>
</feature>
<evidence type="ECO:0000256" key="3">
    <source>
        <dbReference type="ARBA" id="ARBA00022692"/>
    </source>
</evidence>
<dbReference type="GO" id="GO:0022857">
    <property type="term" value="F:transmembrane transporter activity"/>
    <property type="evidence" value="ECO:0007669"/>
    <property type="project" value="InterPro"/>
</dbReference>
<evidence type="ECO:0000256" key="2">
    <source>
        <dbReference type="ARBA" id="ARBA00022448"/>
    </source>
</evidence>
<dbReference type="AlphaFoldDB" id="A0A1L7X7A6"/>
<evidence type="ECO:0000313" key="10">
    <source>
        <dbReference type="EMBL" id="CZR60892.1"/>
    </source>
</evidence>
<feature type="transmembrane region" description="Helical" evidence="8">
    <location>
        <begin position="34"/>
        <end position="55"/>
    </location>
</feature>
<evidence type="ECO:0000313" key="11">
    <source>
        <dbReference type="Proteomes" id="UP000184330"/>
    </source>
</evidence>
<dbReference type="PROSITE" id="PS50850">
    <property type="entry name" value="MFS"/>
    <property type="match status" value="1"/>
</dbReference>
<feature type="transmembrane region" description="Helical" evidence="8">
    <location>
        <begin position="170"/>
        <end position="190"/>
    </location>
</feature>
<dbReference type="EMBL" id="FJOG01000017">
    <property type="protein sequence ID" value="CZR60892.1"/>
    <property type="molecule type" value="Genomic_DNA"/>
</dbReference>
<feature type="transmembrane region" description="Helical" evidence="8">
    <location>
        <begin position="413"/>
        <end position="432"/>
    </location>
</feature>
<evidence type="ECO:0000259" key="9">
    <source>
        <dbReference type="PROSITE" id="PS50850"/>
    </source>
</evidence>
<organism evidence="10 11">
    <name type="scientific">Phialocephala subalpina</name>
    <dbReference type="NCBI Taxonomy" id="576137"/>
    <lineage>
        <taxon>Eukaryota</taxon>
        <taxon>Fungi</taxon>
        <taxon>Dikarya</taxon>
        <taxon>Ascomycota</taxon>
        <taxon>Pezizomycotina</taxon>
        <taxon>Leotiomycetes</taxon>
        <taxon>Helotiales</taxon>
        <taxon>Mollisiaceae</taxon>
        <taxon>Phialocephala</taxon>
        <taxon>Phialocephala fortinii species complex</taxon>
    </lineage>
</organism>
<comment type="similarity">
    <text evidence="6">Belongs to the major facilitator superfamily. Allantoate permease family.</text>
</comment>
<sequence>MAEKAVSIASTTPSSSWKGWLWDSADVSKEERRFLLKLDFTLLTFGTLGMLIKWIDTSNITNAFVSGMKEDLNLYGNQYNWIVTSWTIGYIIGQWPSNFILTRVRAHIWIPFLEIGWTVFTFSLAGAKTYQQMLALRFVVGLFEAGYWPALYYILGSWYNKRELGKRNGILQSAVSIAPIFSGFLQAGIYNGLNGHAGLAGWRWLFVINGVISLPIAILAYFFLPDTPGTAKPNWLFSEREIELAQERMSRAGRVPEGKPYTAKVILGYFTSWKTVLFTLIFTMQPFGSQPATSFVFWLKAHNKPGKPLVYTVAQINEYPTLGNAFTAVYSLLAVWISEAPLYILSSIGGSAVPLTMAWMAELISDNAEQRAFTAAAMNTLQFWCCKDTFSAWIPLVWFQQVHQPNVTPGNRAAAVVAGLNVIVFTIITLLAHRENIQKKRNGELKPTSASLDSATGIIDDGNEKKRSPLVDEEDITPVPHQKL</sequence>
<evidence type="ECO:0000256" key="6">
    <source>
        <dbReference type="ARBA" id="ARBA00037968"/>
    </source>
</evidence>
<dbReference type="Pfam" id="PF07690">
    <property type="entry name" value="MFS_1"/>
    <property type="match status" value="1"/>
</dbReference>
<dbReference type="Gene3D" id="1.20.1250.20">
    <property type="entry name" value="MFS general substrate transporter like domains"/>
    <property type="match status" value="1"/>
</dbReference>
<gene>
    <name evidence="10" type="ORF">PAC_10788</name>
</gene>
<protein>
    <submittedName>
        <fullName evidence="10">Related to transporter protein</fullName>
    </submittedName>
</protein>
<keyword evidence="5 8" id="KW-0472">Membrane</keyword>
<dbReference type="GO" id="GO:0016020">
    <property type="term" value="C:membrane"/>
    <property type="evidence" value="ECO:0007669"/>
    <property type="project" value="UniProtKB-SubCell"/>
</dbReference>
<evidence type="ECO:0000256" key="4">
    <source>
        <dbReference type="ARBA" id="ARBA00022989"/>
    </source>
</evidence>
<feature type="transmembrane region" description="Helical" evidence="8">
    <location>
        <begin position="202"/>
        <end position="224"/>
    </location>
</feature>
<dbReference type="InterPro" id="IPR036259">
    <property type="entry name" value="MFS_trans_sf"/>
</dbReference>
<dbReference type="InterPro" id="IPR011701">
    <property type="entry name" value="MFS"/>
</dbReference>
<keyword evidence="4 8" id="KW-1133">Transmembrane helix</keyword>
<feature type="transmembrane region" description="Helical" evidence="8">
    <location>
        <begin position="319"/>
        <end position="337"/>
    </location>
</feature>
<proteinExistence type="inferred from homology"/>
<evidence type="ECO:0000256" key="7">
    <source>
        <dbReference type="SAM" id="MobiDB-lite"/>
    </source>
</evidence>
<name>A0A1L7X7A6_9HELO</name>
<feature type="region of interest" description="Disordered" evidence="7">
    <location>
        <begin position="442"/>
        <end position="484"/>
    </location>
</feature>
<accession>A0A1L7X7A6</accession>
<evidence type="ECO:0000256" key="5">
    <source>
        <dbReference type="ARBA" id="ARBA00023136"/>
    </source>
</evidence>
<dbReference type="SUPFAM" id="SSF103473">
    <property type="entry name" value="MFS general substrate transporter"/>
    <property type="match status" value="1"/>
</dbReference>
<evidence type="ECO:0000256" key="1">
    <source>
        <dbReference type="ARBA" id="ARBA00004141"/>
    </source>
</evidence>